<name>A0ABY5I2E1_9FIRM</name>
<organism evidence="3 4">
    <name type="scientific">Allocoprobacillus halotolerans</name>
    <dbReference type="NCBI Taxonomy" id="2944914"/>
    <lineage>
        <taxon>Bacteria</taxon>
        <taxon>Bacillati</taxon>
        <taxon>Bacillota</taxon>
        <taxon>Erysipelotrichia</taxon>
        <taxon>Erysipelotrichales</taxon>
        <taxon>Erysipelotrichaceae</taxon>
        <taxon>Allocoprobacillus</taxon>
    </lineage>
</organism>
<gene>
    <name evidence="3" type="ORF">NMU03_01495</name>
</gene>
<keyword evidence="4" id="KW-1185">Reference proteome</keyword>
<sequence>MPYSITMSELANTADISEKCHQIDEPIFVTKNGCVDMVIMSMELYEKIIMNQEMYSDIEISEKQKVEGKTRDAKESLSDMKIRYEL</sequence>
<dbReference type="Proteomes" id="UP001060112">
    <property type="component" value="Chromosome"/>
</dbReference>
<dbReference type="Pfam" id="PF02604">
    <property type="entry name" value="PhdYeFM_antitox"/>
    <property type="match status" value="1"/>
</dbReference>
<comment type="function">
    <text evidence="2">Antitoxin component of a type II toxin-antitoxin (TA) system.</text>
</comment>
<dbReference type="EMBL" id="CP101620">
    <property type="protein sequence ID" value="UTY39537.1"/>
    <property type="molecule type" value="Genomic_DNA"/>
</dbReference>
<evidence type="ECO:0000313" key="3">
    <source>
        <dbReference type="EMBL" id="UTY39537.1"/>
    </source>
</evidence>
<proteinExistence type="inferred from homology"/>
<dbReference type="InterPro" id="IPR006442">
    <property type="entry name" value="Antitoxin_Phd/YefM"/>
</dbReference>
<evidence type="ECO:0000313" key="4">
    <source>
        <dbReference type="Proteomes" id="UP001060112"/>
    </source>
</evidence>
<dbReference type="SUPFAM" id="SSF143120">
    <property type="entry name" value="YefM-like"/>
    <property type="match status" value="1"/>
</dbReference>
<dbReference type="RefSeq" id="WP_290140682.1">
    <property type="nucleotide sequence ID" value="NZ_CP101620.1"/>
</dbReference>
<comment type="similarity">
    <text evidence="1 2">Belongs to the phD/YefM antitoxin family.</text>
</comment>
<reference evidence="3" key="1">
    <citation type="submission" date="2022-07" db="EMBL/GenBank/DDBJ databases">
        <title>Faecal culturing of patients with breast cancer.</title>
        <authorList>
            <person name="Teng N.M.Y."/>
            <person name="Kiu R."/>
            <person name="Evans R."/>
            <person name="Baker D.J."/>
            <person name="Zenner C."/>
            <person name="Robinson S.D."/>
            <person name="Hall L.J."/>
        </authorList>
    </citation>
    <scope>NUCLEOTIDE SEQUENCE</scope>
    <source>
        <strain evidence="3">LH1062</strain>
    </source>
</reference>
<dbReference type="InterPro" id="IPR036165">
    <property type="entry name" value="YefM-like_sf"/>
</dbReference>
<evidence type="ECO:0000256" key="2">
    <source>
        <dbReference type="RuleBase" id="RU362080"/>
    </source>
</evidence>
<protein>
    <recommendedName>
        <fullName evidence="2">Antitoxin</fullName>
    </recommendedName>
</protein>
<evidence type="ECO:0000256" key="1">
    <source>
        <dbReference type="ARBA" id="ARBA00009981"/>
    </source>
</evidence>
<accession>A0ABY5I2E1</accession>